<evidence type="ECO:0000256" key="3">
    <source>
        <dbReference type="ARBA" id="ARBA00006288"/>
    </source>
</evidence>
<keyword evidence="13" id="KW-1185">Reference proteome</keyword>
<dbReference type="PANTHER" id="PTHR10909:SF250">
    <property type="entry name" value="PEROXISOMAL ACYL-COENZYME A OXIDASE 1"/>
    <property type="match status" value="1"/>
</dbReference>
<dbReference type="EMBL" id="JADFTS010000006">
    <property type="protein sequence ID" value="KAF9602684.1"/>
    <property type="molecule type" value="Genomic_DNA"/>
</dbReference>
<feature type="region of interest" description="Disordered" evidence="10">
    <location>
        <begin position="1"/>
        <end position="49"/>
    </location>
</feature>
<comment type="similarity">
    <text evidence="3">Belongs to the acyl-CoA oxidase family.</text>
</comment>
<dbReference type="Pfam" id="PF01756">
    <property type="entry name" value="ACOX"/>
    <property type="match status" value="1"/>
</dbReference>
<evidence type="ECO:0000256" key="5">
    <source>
        <dbReference type="ARBA" id="ARBA00022827"/>
    </source>
</evidence>
<gene>
    <name evidence="12" type="ORF">IFM89_030572</name>
</gene>
<dbReference type="GO" id="GO:0001676">
    <property type="term" value="P:long-chain fatty acid metabolic process"/>
    <property type="evidence" value="ECO:0007669"/>
    <property type="project" value="TreeGrafter"/>
</dbReference>
<evidence type="ECO:0000256" key="9">
    <source>
        <dbReference type="ARBA" id="ARBA00023140"/>
    </source>
</evidence>
<evidence type="ECO:0000256" key="1">
    <source>
        <dbReference type="ARBA" id="ARBA00001974"/>
    </source>
</evidence>
<dbReference type="PANTHER" id="PTHR10909">
    <property type="entry name" value="ELECTRON TRANSPORT OXIDOREDUCTASE"/>
    <property type="match status" value="1"/>
</dbReference>
<keyword evidence="7" id="KW-0560">Oxidoreductase</keyword>
<feature type="compositionally biased region" description="Basic and acidic residues" evidence="10">
    <location>
        <begin position="15"/>
        <end position="33"/>
    </location>
</feature>
<evidence type="ECO:0000313" key="12">
    <source>
        <dbReference type="EMBL" id="KAF9602684.1"/>
    </source>
</evidence>
<evidence type="ECO:0000256" key="2">
    <source>
        <dbReference type="ARBA" id="ARBA00004275"/>
    </source>
</evidence>
<evidence type="ECO:0000256" key="8">
    <source>
        <dbReference type="ARBA" id="ARBA00023098"/>
    </source>
</evidence>
<organism evidence="12 13">
    <name type="scientific">Coptis chinensis</name>
    <dbReference type="NCBI Taxonomy" id="261450"/>
    <lineage>
        <taxon>Eukaryota</taxon>
        <taxon>Viridiplantae</taxon>
        <taxon>Streptophyta</taxon>
        <taxon>Embryophyta</taxon>
        <taxon>Tracheophyta</taxon>
        <taxon>Spermatophyta</taxon>
        <taxon>Magnoliopsida</taxon>
        <taxon>Ranunculales</taxon>
        <taxon>Ranunculaceae</taxon>
        <taxon>Coptidoideae</taxon>
        <taxon>Coptis</taxon>
    </lineage>
</organism>
<dbReference type="GO" id="GO:0071949">
    <property type="term" value="F:FAD binding"/>
    <property type="evidence" value="ECO:0007669"/>
    <property type="project" value="InterPro"/>
</dbReference>
<dbReference type="GO" id="GO:0033540">
    <property type="term" value="P:fatty acid beta-oxidation using acyl-CoA oxidase"/>
    <property type="evidence" value="ECO:0007669"/>
    <property type="project" value="TreeGrafter"/>
</dbReference>
<dbReference type="Gene3D" id="1.20.140.10">
    <property type="entry name" value="Butyryl-CoA Dehydrogenase, subunit A, domain 3"/>
    <property type="match status" value="1"/>
</dbReference>
<evidence type="ECO:0000256" key="10">
    <source>
        <dbReference type="SAM" id="MobiDB-lite"/>
    </source>
</evidence>
<dbReference type="Proteomes" id="UP000631114">
    <property type="component" value="Unassembled WGS sequence"/>
</dbReference>
<evidence type="ECO:0000313" key="13">
    <source>
        <dbReference type="Proteomes" id="UP000631114"/>
    </source>
</evidence>
<dbReference type="GO" id="GO:0003997">
    <property type="term" value="F:acyl-CoA oxidase activity"/>
    <property type="evidence" value="ECO:0007669"/>
    <property type="project" value="InterPro"/>
</dbReference>
<accession>A0A835HNI7</accession>
<feature type="compositionally biased region" description="Polar residues" evidence="10">
    <location>
        <begin position="134"/>
        <end position="151"/>
    </location>
</feature>
<evidence type="ECO:0000259" key="11">
    <source>
        <dbReference type="Pfam" id="PF01756"/>
    </source>
</evidence>
<comment type="subcellular location">
    <subcellularLocation>
        <location evidence="2">Peroxisome</location>
    </subcellularLocation>
</comment>
<comment type="caution">
    <text evidence="12">The sequence shown here is derived from an EMBL/GenBank/DDBJ whole genome shotgun (WGS) entry which is preliminary data.</text>
</comment>
<reference evidence="12 13" key="1">
    <citation type="submission" date="2020-10" db="EMBL/GenBank/DDBJ databases">
        <title>The Coptis chinensis genome and diversification of protoberbering-type alkaloids.</title>
        <authorList>
            <person name="Wang B."/>
            <person name="Shu S."/>
            <person name="Song C."/>
            <person name="Liu Y."/>
        </authorList>
    </citation>
    <scope>NUCLEOTIDE SEQUENCE [LARGE SCALE GENOMIC DNA]</scope>
    <source>
        <strain evidence="12">HL-2020</strain>
        <tissue evidence="12">Leaf</tissue>
    </source>
</reference>
<dbReference type="SUPFAM" id="SSF47203">
    <property type="entry name" value="Acyl-CoA dehydrogenase C-terminal domain-like"/>
    <property type="match status" value="1"/>
</dbReference>
<keyword evidence="9" id="KW-0576">Peroxisome</keyword>
<feature type="compositionally biased region" description="Low complexity" evidence="10">
    <location>
        <begin position="211"/>
        <end position="222"/>
    </location>
</feature>
<dbReference type="AlphaFoldDB" id="A0A835HNI7"/>
<dbReference type="FunFam" id="1.20.140.10:FF:000013">
    <property type="entry name" value="Acyl-coenzyme A oxidase"/>
    <property type="match status" value="1"/>
</dbReference>
<dbReference type="GO" id="GO:0055088">
    <property type="term" value="P:lipid homeostasis"/>
    <property type="evidence" value="ECO:0007669"/>
    <property type="project" value="TreeGrafter"/>
</dbReference>
<comment type="cofactor">
    <cofactor evidence="1">
        <name>FAD</name>
        <dbReference type="ChEBI" id="CHEBI:57692"/>
    </cofactor>
</comment>
<dbReference type="InterPro" id="IPR036250">
    <property type="entry name" value="AcylCo_DH-like_C"/>
</dbReference>
<sequence length="435" mass="48970">MKHVPNFQPKQTIEVVDRQRVEDDPQDSHHSGSEVDGPILNPTDRGRFPRADLAFPSQDRRRNHVIRVPHVDQTFQHKDFAPKTYYDADLKSNRIRYRRNPSGLGRGKKHIDASVTLGHLLQQNFDRPKRRSYLPNSRAGQTNATRASNVQAHGRPHDTFRATNYIPVQHNTRPARKNPVTVDQGALHSPDPDDSPPPSPRRQPSEDLLRSSPSATASATSTHVPLSSKPPPTRVGPITCYESEDWIKPSIIFEAFETRSARMSFACAQNISKMPRSEEGFTELSSDLVEAAVAHCQLLVVSKFKEKLQQNTPGKGVKEQLQLQLLFGIYALSLLHKHQGDFLSTGSITPRQASLVNDQLRSLYAQVHHNAIALVDAFNYTDHYLGSVLGRYDGNVYPNLYNEAWKDPLNGSVVPDGYREYIYPMLKQKLANAKL</sequence>
<keyword evidence="8" id="KW-0443">Lipid metabolism</keyword>
<dbReference type="InterPro" id="IPR002655">
    <property type="entry name" value="Acyl-CoA_oxidase_C"/>
</dbReference>
<keyword evidence="6" id="KW-0276">Fatty acid metabolism</keyword>
<name>A0A835HNI7_9MAGN</name>
<feature type="domain" description="Acyl-CoA oxidase C-terminal" evidence="11">
    <location>
        <begin position="249"/>
        <end position="427"/>
    </location>
</feature>
<dbReference type="OrthoDB" id="538336at2759"/>
<dbReference type="GO" id="GO:0005777">
    <property type="term" value="C:peroxisome"/>
    <property type="evidence" value="ECO:0007669"/>
    <property type="project" value="UniProtKB-SubCell"/>
</dbReference>
<keyword evidence="5" id="KW-0274">FAD</keyword>
<dbReference type="InterPro" id="IPR012258">
    <property type="entry name" value="Acyl-CoA_oxidase"/>
</dbReference>
<proteinExistence type="inferred from homology"/>
<evidence type="ECO:0000256" key="7">
    <source>
        <dbReference type="ARBA" id="ARBA00023002"/>
    </source>
</evidence>
<protein>
    <recommendedName>
        <fullName evidence="11">Acyl-CoA oxidase C-terminal domain-containing protein</fullName>
    </recommendedName>
</protein>
<feature type="region of interest" description="Disordered" evidence="10">
    <location>
        <begin position="122"/>
        <end position="237"/>
    </location>
</feature>
<evidence type="ECO:0000256" key="6">
    <source>
        <dbReference type="ARBA" id="ARBA00022832"/>
    </source>
</evidence>
<evidence type="ECO:0000256" key="4">
    <source>
        <dbReference type="ARBA" id="ARBA00022630"/>
    </source>
</evidence>
<keyword evidence="4" id="KW-0285">Flavoprotein</keyword>
<dbReference type="GO" id="GO:0005504">
    <property type="term" value="F:fatty acid binding"/>
    <property type="evidence" value="ECO:0007669"/>
    <property type="project" value="TreeGrafter"/>
</dbReference>